<proteinExistence type="predicted"/>
<keyword evidence="2" id="KW-0813">Transport</keyword>
<dbReference type="Gene3D" id="1.20.1280.290">
    <property type="match status" value="1"/>
</dbReference>
<keyword evidence="1" id="KW-0472">Membrane</keyword>
<name>A0A9X4MTU2_STRSU</name>
<gene>
    <name evidence="2" type="ORF">NOL13_12355</name>
</gene>
<dbReference type="Pfam" id="PF03083">
    <property type="entry name" value="MtN3_slv"/>
    <property type="match status" value="1"/>
</dbReference>
<feature type="transmembrane region" description="Helical" evidence="1">
    <location>
        <begin position="66"/>
        <end position="84"/>
    </location>
</feature>
<dbReference type="RefSeq" id="WP_105128137.1">
    <property type="nucleotide sequence ID" value="NZ_CP082204.1"/>
</dbReference>
<keyword evidence="1" id="KW-1133">Transmembrane helix</keyword>
<feature type="transmembrane region" description="Helical" evidence="1">
    <location>
        <begin position="41"/>
        <end position="59"/>
    </location>
</feature>
<dbReference type="Proteomes" id="UP001152875">
    <property type="component" value="Unassembled WGS sequence"/>
</dbReference>
<dbReference type="InterPro" id="IPR004316">
    <property type="entry name" value="SWEET_rpt"/>
</dbReference>
<dbReference type="EMBL" id="JANFMP010000077">
    <property type="protein sequence ID" value="MDG4528142.1"/>
    <property type="molecule type" value="Genomic_DNA"/>
</dbReference>
<accession>A0A9X4MTU2</accession>
<dbReference type="AlphaFoldDB" id="A0A9X4MTU2"/>
<evidence type="ECO:0000256" key="1">
    <source>
        <dbReference type="SAM" id="Phobius"/>
    </source>
</evidence>
<comment type="caution">
    <text evidence="2">The sequence shown here is derived from an EMBL/GenBank/DDBJ whole genome shotgun (WGS) entry which is preliminary data.</text>
</comment>
<organism evidence="2 3">
    <name type="scientific">Streptococcus suis</name>
    <dbReference type="NCBI Taxonomy" id="1307"/>
    <lineage>
        <taxon>Bacteria</taxon>
        <taxon>Bacillati</taxon>
        <taxon>Bacillota</taxon>
        <taxon>Bacilli</taxon>
        <taxon>Lactobacillales</taxon>
        <taxon>Streptococcaceae</taxon>
        <taxon>Streptococcus</taxon>
    </lineage>
</organism>
<sequence>MTKQRINTLVGSIGAVMGIFVFLAYIPQIIANINGQQGQPWQPLFAAVSCLIWVVYGWTKEPKKDYILIAPNLAGVVLGFATFITSL</sequence>
<dbReference type="GO" id="GO:0016020">
    <property type="term" value="C:membrane"/>
    <property type="evidence" value="ECO:0007669"/>
    <property type="project" value="InterPro"/>
</dbReference>
<evidence type="ECO:0000313" key="2">
    <source>
        <dbReference type="EMBL" id="MDG4528142.1"/>
    </source>
</evidence>
<keyword evidence="1" id="KW-0812">Transmembrane</keyword>
<protein>
    <submittedName>
        <fullName evidence="2">SWEET family sugar transporter</fullName>
    </submittedName>
</protein>
<reference evidence="2" key="1">
    <citation type="submission" date="2022-07" db="EMBL/GenBank/DDBJ databases">
        <title>Whole Genome Sequencing of Streptococcus suis.</title>
        <authorList>
            <person name="Dai X."/>
            <person name="Huang J."/>
            <person name="Wang L."/>
        </authorList>
    </citation>
    <scope>NUCLEOTIDE SEQUENCE</scope>
    <source>
        <strain evidence="2">XNB2</strain>
    </source>
</reference>
<keyword evidence="2" id="KW-0762">Sugar transport</keyword>
<evidence type="ECO:0000313" key="3">
    <source>
        <dbReference type="Proteomes" id="UP001152875"/>
    </source>
</evidence>
<feature type="transmembrane region" description="Helical" evidence="1">
    <location>
        <begin position="9"/>
        <end position="29"/>
    </location>
</feature>